<reference evidence="2" key="1">
    <citation type="submission" date="2022-12" db="EMBL/GenBank/DDBJ databases">
        <title>Genome sequence of SJ11.</title>
        <authorList>
            <person name="Woo H."/>
        </authorList>
    </citation>
    <scope>NUCLEOTIDE SEQUENCE</scope>
    <source>
        <strain evidence="2">SJ11</strain>
    </source>
</reference>
<keyword evidence="1" id="KW-1133">Transmembrane helix</keyword>
<dbReference type="Gene3D" id="1.25.10.10">
    <property type="entry name" value="Leucine-rich Repeat Variant"/>
    <property type="match status" value="1"/>
</dbReference>
<dbReference type="InterPro" id="IPR016024">
    <property type="entry name" value="ARM-type_fold"/>
</dbReference>
<gene>
    <name evidence="2" type="ORF">O0931_10920</name>
</gene>
<sequence>MNDPIKEFVEQNRAAFDELEAPPFNLEAFKERLNPAQGKKTKRILLHTKWLVAASVLIVLGTTFLMLKEYNKSSDTDKLANSIHKKPVKIKPAVKHEEIKIASLVTPEARPIVAEVYKKPNLKKHLESDPQPDSYAKLSDSSSSSIRLAAILDIEKSGQISNDVLDRLAKTLNHDENSNVRLAALSVLEKYSYDAHVAALLIHSLSIQNDPLVQLGLVSLLGKMKNLNINDKLYALAYDPNTFGAVKDEAYSILLKDDKL</sequence>
<comment type="caution">
    <text evidence="2">The sequence shown here is derived from an EMBL/GenBank/DDBJ whole genome shotgun (WGS) entry which is preliminary data.</text>
</comment>
<dbReference type="RefSeq" id="WP_269415611.1">
    <property type="nucleotide sequence ID" value="NZ_JAPWGL010000003.1"/>
</dbReference>
<evidence type="ECO:0008006" key="4">
    <source>
        <dbReference type="Google" id="ProtNLM"/>
    </source>
</evidence>
<dbReference type="SUPFAM" id="SSF48371">
    <property type="entry name" value="ARM repeat"/>
    <property type="match status" value="1"/>
</dbReference>
<dbReference type="InterPro" id="IPR011989">
    <property type="entry name" value="ARM-like"/>
</dbReference>
<keyword evidence="1" id="KW-0472">Membrane</keyword>
<accession>A0ABT4KXZ7</accession>
<name>A0ABT4KXZ7_9SPHI</name>
<protein>
    <recommendedName>
        <fullName evidence="4">HEAT repeat domain-containing protein</fullName>
    </recommendedName>
</protein>
<dbReference type="EMBL" id="JAPWGL010000003">
    <property type="protein sequence ID" value="MCZ4223811.1"/>
    <property type="molecule type" value="Genomic_DNA"/>
</dbReference>
<evidence type="ECO:0000313" key="2">
    <source>
        <dbReference type="EMBL" id="MCZ4223811.1"/>
    </source>
</evidence>
<keyword evidence="1" id="KW-0812">Transmembrane</keyword>
<evidence type="ECO:0000313" key="3">
    <source>
        <dbReference type="Proteomes" id="UP001144341"/>
    </source>
</evidence>
<proteinExistence type="predicted"/>
<keyword evidence="3" id="KW-1185">Reference proteome</keyword>
<feature type="transmembrane region" description="Helical" evidence="1">
    <location>
        <begin position="50"/>
        <end position="67"/>
    </location>
</feature>
<dbReference type="Proteomes" id="UP001144341">
    <property type="component" value="Unassembled WGS sequence"/>
</dbReference>
<evidence type="ECO:0000256" key="1">
    <source>
        <dbReference type="SAM" id="Phobius"/>
    </source>
</evidence>
<organism evidence="2 3">
    <name type="scientific">Pedobacter rhodius</name>
    <dbReference type="NCBI Taxonomy" id="3004098"/>
    <lineage>
        <taxon>Bacteria</taxon>
        <taxon>Pseudomonadati</taxon>
        <taxon>Bacteroidota</taxon>
        <taxon>Sphingobacteriia</taxon>
        <taxon>Sphingobacteriales</taxon>
        <taxon>Sphingobacteriaceae</taxon>
        <taxon>Pedobacter</taxon>
    </lineage>
</organism>